<protein>
    <submittedName>
        <fullName evidence="2">Uncharacterized protein</fullName>
    </submittedName>
</protein>
<reference evidence="2" key="2">
    <citation type="submission" date="2023-05" db="EMBL/GenBank/DDBJ databases">
        <authorList>
            <consortium name="Lawrence Berkeley National Laboratory"/>
            <person name="Steindorff A."/>
            <person name="Hensen N."/>
            <person name="Bonometti L."/>
            <person name="Westerberg I."/>
            <person name="Brannstrom I.O."/>
            <person name="Guillou S."/>
            <person name="Cros-Aarteil S."/>
            <person name="Calhoun S."/>
            <person name="Haridas S."/>
            <person name="Kuo A."/>
            <person name="Mondo S."/>
            <person name="Pangilinan J."/>
            <person name="Riley R."/>
            <person name="Labutti K."/>
            <person name="Andreopoulos B."/>
            <person name="Lipzen A."/>
            <person name="Chen C."/>
            <person name="Yanf M."/>
            <person name="Daum C."/>
            <person name="Ng V."/>
            <person name="Clum A."/>
            <person name="Ohm R."/>
            <person name="Martin F."/>
            <person name="Silar P."/>
            <person name="Natvig D."/>
            <person name="Lalanne C."/>
            <person name="Gautier V."/>
            <person name="Ament-Velasquez S.L."/>
            <person name="Kruys A."/>
            <person name="Hutchinson M.I."/>
            <person name="Powell A.J."/>
            <person name="Barry K."/>
            <person name="Miller A.N."/>
            <person name="Grigoriev I.V."/>
            <person name="Debuchy R."/>
            <person name="Gladieux P."/>
            <person name="Thoren M.H."/>
            <person name="Johannesson H."/>
        </authorList>
    </citation>
    <scope>NUCLEOTIDE SEQUENCE</scope>
    <source>
        <strain evidence="2">CBS 757.83</strain>
    </source>
</reference>
<keyword evidence="1" id="KW-0812">Transmembrane</keyword>
<evidence type="ECO:0000313" key="2">
    <source>
        <dbReference type="EMBL" id="KAK4096915.1"/>
    </source>
</evidence>
<accession>A0AAN6PS26</accession>
<keyword evidence="1" id="KW-1133">Transmembrane helix</keyword>
<reference evidence="2" key="1">
    <citation type="journal article" date="2023" name="Mol. Phylogenet. Evol.">
        <title>Genome-scale phylogeny and comparative genomics of the fungal order Sordariales.</title>
        <authorList>
            <person name="Hensen N."/>
            <person name="Bonometti L."/>
            <person name="Westerberg I."/>
            <person name="Brannstrom I.O."/>
            <person name="Guillou S."/>
            <person name="Cros-Aarteil S."/>
            <person name="Calhoun S."/>
            <person name="Haridas S."/>
            <person name="Kuo A."/>
            <person name="Mondo S."/>
            <person name="Pangilinan J."/>
            <person name="Riley R."/>
            <person name="LaButti K."/>
            <person name="Andreopoulos B."/>
            <person name="Lipzen A."/>
            <person name="Chen C."/>
            <person name="Yan M."/>
            <person name="Daum C."/>
            <person name="Ng V."/>
            <person name="Clum A."/>
            <person name="Steindorff A."/>
            <person name="Ohm R.A."/>
            <person name="Martin F."/>
            <person name="Silar P."/>
            <person name="Natvig D.O."/>
            <person name="Lalanne C."/>
            <person name="Gautier V."/>
            <person name="Ament-Velasquez S.L."/>
            <person name="Kruys A."/>
            <person name="Hutchinson M.I."/>
            <person name="Powell A.J."/>
            <person name="Barry K."/>
            <person name="Miller A.N."/>
            <person name="Grigoriev I.V."/>
            <person name="Debuchy R."/>
            <person name="Gladieux P."/>
            <person name="Hiltunen Thoren M."/>
            <person name="Johannesson H."/>
        </authorList>
    </citation>
    <scope>NUCLEOTIDE SEQUENCE</scope>
    <source>
        <strain evidence="2">CBS 757.83</strain>
    </source>
</reference>
<dbReference type="EMBL" id="MU863692">
    <property type="protein sequence ID" value="KAK4096915.1"/>
    <property type="molecule type" value="Genomic_DNA"/>
</dbReference>
<name>A0AAN6PS26_9PEZI</name>
<dbReference type="Proteomes" id="UP001305647">
    <property type="component" value="Unassembled WGS sequence"/>
</dbReference>
<keyword evidence="3" id="KW-1185">Reference proteome</keyword>
<feature type="transmembrane region" description="Helical" evidence="1">
    <location>
        <begin position="22"/>
        <end position="45"/>
    </location>
</feature>
<proteinExistence type="predicted"/>
<dbReference type="AlphaFoldDB" id="A0AAN6PS26"/>
<feature type="transmembrane region" description="Helical" evidence="1">
    <location>
        <begin position="57"/>
        <end position="79"/>
    </location>
</feature>
<evidence type="ECO:0000313" key="3">
    <source>
        <dbReference type="Proteomes" id="UP001305647"/>
    </source>
</evidence>
<sequence length="136" mass="15605">MAIHCIQISIGLWQLIQHRPEVLWAAPAAIHFTDFILALMCLFQYRIGSLWENGNLRFLRLACWVVVSFVAFSLSVVGAVRGWDFLHLIQCVLCVAAGLEHVSWKWSRRWWGRQNVLLSIPFRCRGLQSGISQQAV</sequence>
<organism evidence="2 3">
    <name type="scientific">Parathielavia hyrcaniae</name>
    <dbReference type="NCBI Taxonomy" id="113614"/>
    <lineage>
        <taxon>Eukaryota</taxon>
        <taxon>Fungi</taxon>
        <taxon>Dikarya</taxon>
        <taxon>Ascomycota</taxon>
        <taxon>Pezizomycotina</taxon>
        <taxon>Sordariomycetes</taxon>
        <taxon>Sordariomycetidae</taxon>
        <taxon>Sordariales</taxon>
        <taxon>Chaetomiaceae</taxon>
        <taxon>Parathielavia</taxon>
    </lineage>
</organism>
<keyword evidence="1" id="KW-0472">Membrane</keyword>
<gene>
    <name evidence="2" type="ORF">N658DRAFT_319742</name>
</gene>
<evidence type="ECO:0000256" key="1">
    <source>
        <dbReference type="SAM" id="Phobius"/>
    </source>
</evidence>
<comment type="caution">
    <text evidence="2">The sequence shown here is derived from an EMBL/GenBank/DDBJ whole genome shotgun (WGS) entry which is preliminary data.</text>
</comment>